<evidence type="ECO:0000313" key="1">
    <source>
        <dbReference type="EMBL" id="MFC0471093.1"/>
    </source>
</evidence>
<evidence type="ECO:0000313" key="2">
    <source>
        <dbReference type="Proteomes" id="UP001589838"/>
    </source>
</evidence>
<protein>
    <submittedName>
        <fullName evidence="1">DUF2188 domain-containing protein</fullName>
    </submittedName>
</protein>
<sequence length="120" mass="13556">MAWNMNNYPESMKNLEGPIKQKAIDVANRLVEEGYEEGRSIAIAITQAQKWVGEQTSQYHLVPHTNGWAIKRANAEKASYVFDTKAKALQKAQSLSSNQETSLVIHKQDGTIERQQNFAH</sequence>
<dbReference type="InterPro" id="IPR018691">
    <property type="entry name" value="DUF2188"/>
</dbReference>
<accession>A0ABV6KCQ4</accession>
<gene>
    <name evidence="1" type="ORF">ACFFHM_11520</name>
</gene>
<name>A0ABV6KCQ4_9BACI</name>
<dbReference type="EMBL" id="JBHLUX010000030">
    <property type="protein sequence ID" value="MFC0471093.1"/>
    <property type="molecule type" value="Genomic_DNA"/>
</dbReference>
<comment type="caution">
    <text evidence="1">The sequence shown here is derived from an EMBL/GenBank/DDBJ whole genome shotgun (WGS) entry which is preliminary data.</text>
</comment>
<keyword evidence="2" id="KW-1185">Reference proteome</keyword>
<proteinExistence type="predicted"/>
<reference evidence="1 2" key="1">
    <citation type="submission" date="2024-09" db="EMBL/GenBank/DDBJ databases">
        <authorList>
            <person name="Sun Q."/>
            <person name="Mori K."/>
        </authorList>
    </citation>
    <scope>NUCLEOTIDE SEQUENCE [LARGE SCALE GENOMIC DNA]</scope>
    <source>
        <strain evidence="1 2">NCAIM B.02610</strain>
    </source>
</reference>
<dbReference type="Pfam" id="PF09954">
    <property type="entry name" value="DUF2188"/>
    <property type="match status" value="1"/>
</dbReference>
<organism evidence="1 2">
    <name type="scientific">Halalkalibacter kiskunsagensis</name>
    <dbReference type="NCBI Taxonomy" id="1548599"/>
    <lineage>
        <taxon>Bacteria</taxon>
        <taxon>Bacillati</taxon>
        <taxon>Bacillota</taxon>
        <taxon>Bacilli</taxon>
        <taxon>Bacillales</taxon>
        <taxon>Bacillaceae</taxon>
        <taxon>Halalkalibacter</taxon>
    </lineage>
</organism>
<dbReference type="Proteomes" id="UP001589838">
    <property type="component" value="Unassembled WGS sequence"/>
</dbReference>
<dbReference type="RefSeq" id="WP_335958763.1">
    <property type="nucleotide sequence ID" value="NZ_JAXBLX010000002.1"/>
</dbReference>